<dbReference type="AlphaFoldDB" id="A0A3Q4IE74"/>
<feature type="coiled-coil region" evidence="1">
    <location>
        <begin position="222"/>
        <end position="256"/>
    </location>
</feature>
<reference evidence="4" key="2">
    <citation type="submission" date="2025-09" db="UniProtKB">
        <authorList>
            <consortium name="Ensembl"/>
        </authorList>
    </citation>
    <scope>IDENTIFICATION</scope>
</reference>
<dbReference type="InterPro" id="IPR024743">
    <property type="entry name" value="Dynein_HC_stalk"/>
</dbReference>
<organism evidence="4 5">
    <name type="scientific">Neolamprologus brichardi</name>
    <name type="common">Fairy cichlid</name>
    <name type="synonym">Lamprologus brichardi</name>
    <dbReference type="NCBI Taxonomy" id="32507"/>
    <lineage>
        <taxon>Eukaryota</taxon>
        <taxon>Metazoa</taxon>
        <taxon>Chordata</taxon>
        <taxon>Craniata</taxon>
        <taxon>Vertebrata</taxon>
        <taxon>Euteleostomi</taxon>
        <taxon>Actinopterygii</taxon>
        <taxon>Neopterygii</taxon>
        <taxon>Teleostei</taxon>
        <taxon>Neoteleostei</taxon>
        <taxon>Acanthomorphata</taxon>
        <taxon>Ovalentaria</taxon>
        <taxon>Cichlomorphae</taxon>
        <taxon>Cichliformes</taxon>
        <taxon>Cichlidae</taxon>
        <taxon>African cichlids</taxon>
        <taxon>Pseudocrenilabrinae</taxon>
        <taxon>Lamprologini</taxon>
        <taxon>Neolamprologus</taxon>
    </lineage>
</organism>
<accession>A0A3Q4IE74</accession>
<sequence>MLPSPAKFHYIFNLCSQDLVAEKCGEYFERFRRQTFVTPKSYLSFIDSYKLVYTEKIAHVGTLAERMQTGLCKLMEAEQSVSQLSEELLVKEKELAVASQRADQVLQEVTAKAQAAEKVKQQVQKVKDKAQLIVDEIEADKMAAESKLEAAKPALQAAEAALQDSITEEVVELLAPYLHMDDYNMETAKRICGNVAGLCSWTQAMVDFFSINKEVLPLKANLAMQEARLLVAQSELTKAQEQLDAKQLELDAVQVKCVCVTALRLSSLIKTELKSVKSLIMRPFPYVTPFLLQELNVIGLLVDNATVSEWNLQGLPSDDLSIQNGIVVTKASRYPLLIDPQGQGKTWIQNRERDQQLQVRASARDSKSERFADCS</sequence>
<dbReference type="GO" id="GO:0007018">
    <property type="term" value="P:microtubule-based movement"/>
    <property type="evidence" value="ECO:0007669"/>
    <property type="project" value="InterPro"/>
</dbReference>
<dbReference type="Ensembl" id="ENSNBRT00000030565.1">
    <property type="protein sequence ID" value="ENSNBRP00000029802.1"/>
    <property type="gene ID" value="ENSNBRG00000022649.1"/>
</dbReference>
<feature type="coiled-coil region" evidence="1">
    <location>
        <begin position="74"/>
        <end position="147"/>
    </location>
</feature>
<dbReference type="Pfam" id="PF12781">
    <property type="entry name" value="AAA_9"/>
    <property type="match status" value="1"/>
</dbReference>
<feature type="domain" description="Dynein heavy chain coiled coil stalk" evidence="2">
    <location>
        <begin position="164"/>
        <end position="247"/>
    </location>
</feature>
<dbReference type="Gene3D" id="1.20.920.20">
    <property type="match status" value="2"/>
</dbReference>
<dbReference type="InterPro" id="IPR035706">
    <property type="entry name" value="AAA_9"/>
</dbReference>
<name>A0A3Q4IE74_NEOBR</name>
<evidence type="ECO:0000313" key="5">
    <source>
        <dbReference type="Proteomes" id="UP000261580"/>
    </source>
</evidence>
<evidence type="ECO:0000259" key="3">
    <source>
        <dbReference type="Pfam" id="PF12781"/>
    </source>
</evidence>
<dbReference type="GO" id="GO:0005858">
    <property type="term" value="C:axonemal dynein complex"/>
    <property type="evidence" value="ECO:0007669"/>
    <property type="project" value="TreeGrafter"/>
</dbReference>
<dbReference type="Gene3D" id="3.40.50.300">
    <property type="entry name" value="P-loop containing nucleotide triphosphate hydrolases"/>
    <property type="match status" value="1"/>
</dbReference>
<dbReference type="GO" id="GO:0045505">
    <property type="term" value="F:dynein intermediate chain binding"/>
    <property type="evidence" value="ECO:0007669"/>
    <property type="project" value="InterPro"/>
</dbReference>
<feature type="domain" description="Dynein heavy chain ATP-binding dynein motor region" evidence="3">
    <location>
        <begin position="309"/>
        <end position="360"/>
    </location>
</feature>
<evidence type="ECO:0000259" key="2">
    <source>
        <dbReference type="Pfam" id="PF12777"/>
    </source>
</evidence>
<keyword evidence="1" id="KW-0175">Coiled coil</keyword>
<evidence type="ECO:0000256" key="1">
    <source>
        <dbReference type="SAM" id="Coils"/>
    </source>
</evidence>
<dbReference type="GO" id="GO:0051959">
    <property type="term" value="F:dynein light intermediate chain binding"/>
    <property type="evidence" value="ECO:0007669"/>
    <property type="project" value="InterPro"/>
</dbReference>
<keyword evidence="5" id="KW-1185">Reference proteome</keyword>
<evidence type="ECO:0000313" key="4">
    <source>
        <dbReference type="Ensembl" id="ENSNBRP00000029802.1"/>
    </source>
</evidence>
<dbReference type="PANTHER" id="PTHR46532:SF13">
    <property type="entry name" value="CYTOPLASMIC DYNEIN 1 HEAVY CHAIN 1"/>
    <property type="match status" value="1"/>
</dbReference>
<dbReference type="PANTHER" id="PTHR46532">
    <property type="entry name" value="MALE FERTILITY FACTOR KL5"/>
    <property type="match status" value="1"/>
</dbReference>
<dbReference type="Pfam" id="PF12777">
    <property type="entry name" value="MT"/>
    <property type="match status" value="1"/>
</dbReference>
<proteinExistence type="predicted"/>
<dbReference type="OMA" id="ICIMREI"/>
<dbReference type="Proteomes" id="UP000261580">
    <property type="component" value="Unassembled WGS sequence"/>
</dbReference>
<protein>
    <submittedName>
        <fullName evidence="4">Dynein heavy chain 5, axonemal-like</fullName>
    </submittedName>
</protein>
<dbReference type="InterPro" id="IPR026983">
    <property type="entry name" value="DHC"/>
</dbReference>
<reference evidence="4" key="1">
    <citation type="submission" date="2025-08" db="UniProtKB">
        <authorList>
            <consortium name="Ensembl"/>
        </authorList>
    </citation>
    <scope>IDENTIFICATION</scope>
</reference>
<dbReference type="Bgee" id="ENSNBRG00000022649">
    <property type="expression patterns" value="Expressed in brain"/>
</dbReference>
<dbReference type="InterPro" id="IPR027417">
    <property type="entry name" value="P-loop_NTPase"/>
</dbReference>
<dbReference type="GeneTree" id="ENSGT00940000164265"/>